<dbReference type="EMBL" id="FUZZ01000001">
    <property type="protein sequence ID" value="SKC97130.1"/>
    <property type="molecule type" value="Genomic_DNA"/>
</dbReference>
<feature type="chain" id="PRO_5012594804" evidence="1">
    <location>
        <begin position="23"/>
        <end position="671"/>
    </location>
</feature>
<dbReference type="Pfam" id="PF12969">
    <property type="entry name" value="DUF3857"/>
    <property type="match status" value="1"/>
</dbReference>
<dbReference type="Gene3D" id="3.10.620.30">
    <property type="match status" value="1"/>
</dbReference>
<sequence>MRYTFVTLAPIVSCLFALSSFAQDGSKMKFGKVSKEEFAIKRSEKDTGAHAIILSEIGSSIFESDGNDLRLVYKVHRRIKVVDPNGYDVATVLVPIYKSESSEEKLLNLKAAAYNLENGEVVETKMESKNVFNDKQDKSLLIKKFTLPAVKEGTIIEYTYSIASPFYRHLRAWNFQGQYPRLWSEYSVAIPEYFDYMLIPQGYEPYVVKTKTYSRSTFTFRNESHGATGPSNLVTVTPSITTYKWALKDVPPINEESYITTTDNYVNRVEFQLSAYNWPGEPRKPVQSTWEELMKDLMKQEELGKVLTTYNGFLSDKVDELVKDAKTDKEKVQKIYTWVRDNFICTDHNALWMEKSLKTVFNSKNGNVSDINMLLVAMLKKANLFATPLLLSTRSNGYVYQFYPLYTHFNYVIAGVNLGEEYLKLDASRPLLGFGKLPAECYNGAARSLDDFATPVILGADSLKEQRFTSVVLGKIENGMVSGSFMQRPTYFDSYKIRTAVKDEDPEEFFKRITKSYTGEIELENKAIEDLKELESPVMVKYDFKLQVGDGEVLYINPLLSEAYRSNPFKAMERKFPVEMNSVSDEVYSFNMDVPEGYVVDELPKSAVANYNGDEGQFQYLIQQVENHIQLRCRVRLNKANFEPEEYVTLRDFYDLVVKKEAEQIVLKKKK</sequence>
<evidence type="ECO:0000259" key="3">
    <source>
        <dbReference type="Pfam" id="PF12969"/>
    </source>
</evidence>
<dbReference type="Gene3D" id="2.60.40.3140">
    <property type="match status" value="1"/>
</dbReference>
<feature type="signal peptide" evidence="1">
    <location>
        <begin position="1"/>
        <end position="22"/>
    </location>
</feature>
<accession>A0A1T5N9J8</accession>
<protein>
    <submittedName>
        <fullName evidence="4">Transglutaminase-like superfamily protein</fullName>
    </submittedName>
</protein>
<dbReference type="Gene3D" id="2.60.120.1130">
    <property type="match status" value="1"/>
</dbReference>
<evidence type="ECO:0000256" key="1">
    <source>
        <dbReference type="SAM" id="SignalP"/>
    </source>
</evidence>
<proteinExistence type="predicted"/>
<reference evidence="5" key="1">
    <citation type="submission" date="2017-02" db="EMBL/GenBank/DDBJ databases">
        <authorList>
            <person name="Varghese N."/>
            <person name="Submissions S."/>
        </authorList>
    </citation>
    <scope>NUCLEOTIDE SEQUENCE [LARGE SCALE GENOMIC DNA]</scope>
    <source>
        <strain evidence="5">DSM 18108</strain>
    </source>
</reference>
<keyword evidence="1" id="KW-0732">Signal</keyword>
<dbReference type="STRING" id="393003.SAMN05660461_0850"/>
<gene>
    <name evidence="4" type="ORF">SAMN05660461_0850</name>
</gene>
<evidence type="ECO:0000313" key="4">
    <source>
        <dbReference type="EMBL" id="SKC97130.1"/>
    </source>
</evidence>
<keyword evidence="5" id="KW-1185">Reference proteome</keyword>
<dbReference type="InterPro" id="IPR002931">
    <property type="entry name" value="Transglutaminase-like"/>
</dbReference>
<dbReference type="Pfam" id="PF01841">
    <property type="entry name" value="Transglut_core"/>
    <property type="match status" value="1"/>
</dbReference>
<dbReference type="Proteomes" id="UP000190166">
    <property type="component" value="Unassembled WGS sequence"/>
</dbReference>
<evidence type="ECO:0000313" key="5">
    <source>
        <dbReference type="Proteomes" id="UP000190166"/>
    </source>
</evidence>
<dbReference type="InterPro" id="IPR024618">
    <property type="entry name" value="DUF3857"/>
</dbReference>
<dbReference type="AlphaFoldDB" id="A0A1T5N9J8"/>
<feature type="domain" description="Transglutaminase-like" evidence="2">
    <location>
        <begin position="318"/>
        <end position="383"/>
    </location>
</feature>
<feature type="domain" description="DUF3857" evidence="3">
    <location>
        <begin position="69"/>
        <end position="253"/>
    </location>
</feature>
<name>A0A1T5N9J8_9BACT</name>
<organism evidence="4 5">
    <name type="scientific">Chitinophaga ginsengisegetis</name>
    <dbReference type="NCBI Taxonomy" id="393003"/>
    <lineage>
        <taxon>Bacteria</taxon>
        <taxon>Pseudomonadati</taxon>
        <taxon>Bacteroidota</taxon>
        <taxon>Chitinophagia</taxon>
        <taxon>Chitinophagales</taxon>
        <taxon>Chitinophagaceae</taxon>
        <taxon>Chitinophaga</taxon>
    </lineage>
</organism>
<evidence type="ECO:0000259" key="2">
    <source>
        <dbReference type="Pfam" id="PF01841"/>
    </source>
</evidence>